<dbReference type="InterPro" id="IPR025662">
    <property type="entry name" value="Sigma_54_int_dom_ATP-bd_1"/>
</dbReference>
<feature type="region of interest" description="Disordered" evidence="2">
    <location>
        <begin position="1307"/>
        <end position="1367"/>
    </location>
</feature>
<evidence type="ECO:0000256" key="2">
    <source>
        <dbReference type="SAM" id="MobiDB-lite"/>
    </source>
</evidence>
<dbReference type="Proteomes" id="UP000663824">
    <property type="component" value="Unassembled WGS sequence"/>
</dbReference>
<feature type="domain" description="G" evidence="3">
    <location>
        <begin position="14"/>
        <end position="150"/>
    </location>
</feature>
<comment type="caution">
    <text evidence="4">The sequence shown here is derived from an EMBL/GenBank/DDBJ whole genome shotgun (WGS) entry which is preliminary data.</text>
</comment>
<gene>
    <name evidence="4" type="ORF">MBJ925_LOCUS17900</name>
</gene>
<feature type="region of interest" description="Disordered" evidence="2">
    <location>
        <begin position="498"/>
        <end position="539"/>
    </location>
</feature>
<dbReference type="SUPFAM" id="SSF52540">
    <property type="entry name" value="P-loop containing nucleoside triphosphate hydrolases"/>
    <property type="match status" value="2"/>
</dbReference>
<dbReference type="PROSITE" id="PS00675">
    <property type="entry name" value="SIGMA54_INTERACT_1"/>
    <property type="match status" value="2"/>
</dbReference>
<feature type="compositionally biased region" description="Polar residues" evidence="2">
    <location>
        <begin position="1559"/>
        <end position="1627"/>
    </location>
</feature>
<evidence type="ECO:0000259" key="3">
    <source>
        <dbReference type="Pfam" id="PF01926"/>
    </source>
</evidence>
<feature type="compositionally biased region" description="Polar residues" evidence="2">
    <location>
        <begin position="596"/>
        <end position="609"/>
    </location>
</feature>
<dbReference type="PANTHER" id="PTHR32046:SF12">
    <property type="entry name" value="AIG1-TYPE G DOMAIN-CONTAINING PROTEIN"/>
    <property type="match status" value="1"/>
</dbReference>
<feature type="region of interest" description="Disordered" evidence="2">
    <location>
        <begin position="1264"/>
        <end position="1292"/>
    </location>
</feature>
<keyword evidence="1" id="KW-0175">Coiled coil</keyword>
<sequence>MATGGVNSSSSEINVVIIGETGSGKSTFINYLTNLFYNGSLTNLKVAIPTRYLKANMSSVMPTHHENCIDDITRSKTSKCTRYTFTVEQVHFNFFDTPGINDTGGYLSDNENVDRIFECIQTLQYLTALILVLNGTQARLTVNIKNVLERFRDRIPDIIYRNTIIILTNCAAHTVNFSSVKLLNHAPVFYMQNSAFSSDAQTWTYQTREILQRDWIISMQTMNDFIKNLLTLTPVSTESLSAMNEDRNAIRSILHESRLMIMELQHIEDEMTALEQASNIYSANVEKYASASGQSTKSIQVNEIIVTSYHNTICLKCNTVCHERCSLTETTRIGERLFRRCTVIVNGRCTVCAGKCSYDIHYHDRRLIKSVPRTLKVAISSMTSKYTEARNDKAACETKCETVQETKRVIEQSLQEQFTKVRDACLRVRSNCQGFNVAEELCMFVNFLKNDMSSLRSTSVVKKATKFVEKLETLSNELQYDDSLISIIEQPLSSTATHAAMSPPLAAKRKPISSNSNTHNHKQPLKASQLQSNSTVSEETILTHTSPTSCIITQVDHILNGSFNSLNVIGDVTSTEEDEQRRKKVPTIAMQDSLHRSQPVQQQAPTSDSMNDRKYAEYSTERLVTLSRESTDEYKLIGKELNRRCAGTSVGYLPPTQLAKLCEYYASSRMLQLDELARVHTQLQSDVQQLTDHDPFEILSVPTDKLLHLAAVALYYHFVVYVNFKSSNPVMATAHIKDTLSDAMSRLRAGGNQSTAKNDETNDTRHLSLDTSNIAKVLVIGETGSGKSTFINYLTNYFRGGSLQNIKVAIPSKYRSVITEQFAHCENNIKDTTQSKTDMCNQYIFVDNASPSQRQYLFLDTPGLSDTRGAEQDNINMNKIVDGVESLGGLSAVIIVVNGTTGRLTLNLRNVIARLRGNLPDVVMDNVIVVLTNAKRHEANFNISSLQLHGTVYPYYMQNSAFSQDPNAWDQAALDALQFDWDASMDEMKRMIETIDTFKTKSVTAFKDMKDIRNAIKALMHEARLEVSQIQKMQDELAAFEHALKQYKTDEVTYKDYTRERVVETKELVDVKYHSTVCRKCDHVCHDKCGLNETTTHGNRIFQRCWAMSPEGQCYICPSHCLYTEHYHARKTMRVKQQKLQDVLHDIKAKYDLASRNKTDFQSRITTTHEAKKMLERALKQKLEEIKHKCAELRRICSGFNLAQELYALIDQLKAEAMMLRNIEAKQQAEEFIRSLTEFCRQLETDQLANQVLPPMRLVDTYTSKPFRSTTTTSSTIPATSFSTSSSENTPNLNMSVLDLITKLNKPKKAMPPTSDEDDDNDNDEKIGGDDDDDDNENTREMPHTSARSTRHFHHHTDNDDDEIGSINDRRKRRQLSTNNNNQNASLQQQYASLTTTELVQRYTDCKDARKSNGILTELNRRSQGKSTGPLVSSTEIGTFARYTQLYSTQDAPTLSHLYLQLQQRISNMTEPDILNISRVPGDLLLEISALYTLIAQKNQQQQQQGQNFDGNFANESAFERPPDHIASSMMMKMPTQPSQTSMGYMSSPFSHHPGGAITTPSTSNTFFKPIQPTSPNNGNHQPTSSQASLFSVPTSTPLPQQQSSLGFTGYHTTSADGNNISSQFQLQKPPPPFTPSTSSSSSSSSSTTTAMPISTTIRSDRSVTGSPFTFISPSSSSGPIESTFAFVTPTTTATTTTNKDDYTMINLAPLPNIMTDDDLTNPTILSNVDITNLLTLYNDAKLSNKNAQLFAIYHELERRCTGANCNQLIKNYSAVYETKLNEHAHKTVSELKQTYANIQQQIRIRTNNDATRINDVPKELLIESTALLATIKQKDV</sequence>
<dbReference type="InterPro" id="IPR027417">
    <property type="entry name" value="P-loop_NTPase"/>
</dbReference>
<dbReference type="GO" id="GO:0005525">
    <property type="term" value="F:GTP binding"/>
    <property type="evidence" value="ECO:0007669"/>
    <property type="project" value="InterPro"/>
</dbReference>
<reference evidence="4" key="1">
    <citation type="submission" date="2021-02" db="EMBL/GenBank/DDBJ databases">
        <authorList>
            <person name="Nowell W R."/>
        </authorList>
    </citation>
    <scope>NUCLEOTIDE SEQUENCE</scope>
</reference>
<evidence type="ECO:0000313" key="4">
    <source>
        <dbReference type="EMBL" id="CAF2077503.1"/>
    </source>
</evidence>
<feature type="region of interest" description="Disordered" evidence="2">
    <location>
        <begin position="1550"/>
        <end position="1666"/>
    </location>
</feature>
<feature type="domain" description="G" evidence="3">
    <location>
        <begin position="776"/>
        <end position="900"/>
    </location>
</feature>
<accession>A0A816S4P8</accession>
<proteinExistence type="predicted"/>
<evidence type="ECO:0000313" key="5">
    <source>
        <dbReference type="Proteomes" id="UP000663824"/>
    </source>
</evidence>
<name>A0A816S4P8_9BILA</name>
<evidence type="ECO:0000256" key="1">
    <source>
        <dbReference type="SAM" id="Coils"/>
    </source>
</evidence>
<dbReference type="PANTHER" id="PTHR32046">
    <property type="entry name" value="G DOMAIN-CONTAINING PROTEIN"/>
    <property type="match status" value="1"/>
</dbReference>
<dbReference type="EMBL" id="CAJNRE010008887">
    <property type="protein sequence ID" value="CAF2077503.1"/>
    <property type="molecule type" value="Genomic_DNA"/>
</dbReference>
<organism evidence="4 5">
    <name type="scientific">Rotaria magnacalcarata</name>
    <dbReference type="NCBI Taxonomy" id="392030"/>
    <lineage>
        <taxon>Eukaryota</taxon>
        <taxon>Metazoa</taxon>
        <taxon>Spiralia</taxon>
        <taxon>Gnathifera</taxon>
        <taxon>Rotifera</taxon>
        <taxon>Eurotatoria</taxon>
        <taxon>Bdelloidea</taxon>
        <taxon>Philodinida</taxon>
        <taxon>Philodinidae</taxon>
        <taxon>Rotaria</taxon>
    </lineage>
</organism>
<feature type="compositionally biased region" description="Polar residues" evidence="2">
    <location>
        <begin position="526"/>
        <end position="539"/>
    </location>
</feature>
<feature type="compositionally biased region" description="Low complexity" evidence="2">
    <location>
        <begin position="1264"/>
        <end position="1287"/>
    </location>
</feature>
<feature type="compositionally biased region" description="Low complexity" evidence="2">
    <location>
        <begin position="1636"/>
        <end position="1657"/>
    </location>
</feature>
<dbReference type="Pfam" id="PF01926">
    <property type="entry name" value="MMR_HSR1"/>
    <property type="match status" value="2"/>
</dbReference>
<dbReference type="InterPro" id="IPR006073">
    <property type="entry name" value="GTP-bd"/>
</dbReference>
<protein>
    <recommendedName>
        <fullName evidence="3">G domain-containing protein</fullName>
    </recommendedName>
</protein>
<feature type="region of interest" description="Disordered" evidence="2">
    <location>
        <begin position="591"/>
        <end position="612"/>
    </location>
</feature>
<dbReference type="CDD" id="cd00882">
    <property type="entry name" value="Ras_like_GTPase"/>
    <property type="match status" value="2"/>
</dbReference>
<dbReference type="Gene3D" id="3.40.50.300">
    <property type="entry name" value="P-loop containing nucleotide triphosphate hydrolases"/>
    <property type="match status" value="2"/>
</dbReference>
<feature type="coiled-coil region" evidence="1">
    <location>
        <begin position="1176"/>
        <end position="1230"/>
    </location>
</feature>